<evidence type="ECO:0000256" key="4">
    <source>
        <dbReference type="ARBA" id="ARBA00023002"/>
    </source>
</evidence>
<evidence type="ECO:0000313" key="8">
    <source>
        <dbReference type="Proteomes" id="UP001139157"/>
    </source>
</evidence>
<evidence type="ECO:0000256" key="2">
    <source>
        <dbReference type="ARBA" id="ARBA00022630"/>
    </source>
</evidence>
<dbReference type="Gene3D" id="3.50.50.60">
    <property type="entry name" value="FAD/NAD(P)-binding domain"/>
    <property type="match status" value="1"/>
</dbReference>
<dbReference type="NCBIfam" id="NF008726">
    <property type="entry name" value="PRK11728.1"/>
    <property type="match status" value="1"/>
</dbReference>
<evidence type="ECO:0000259" key="6">
    <source>
        <dbReference type="Pfam" id="PF01266"/>
    </source>
</evidence>
<evidence type="ECO:0000313" key="7">
    <source>
        <dbReference type="EMBL" id="MCM6777025.1"/>
    </source>
</evidence>
<proteinExistence type="inferred from homology"/>
<dbReference type="Pfam" id="PF01266">
    <property type="entry name" value="DAO"/>
    <property type="match status" value="1"/>
</dbReference>
<dbReference type="EC" id="1.1.3.-" evidence="7"/>
<dbReference type="Gene3D" id="3.30.9.10">
    <property type="entry name" value="D-Amino Acid Oxidase, subunit A, domain 2"/>
    <property type="match status" value="1"/>
</dbReference>
<dbReference type="RefSeq" id="WP_251915601.1">
    <property type="nucleotide sequence ID" value="NZ_JAMRXG010000012.1"/>
</dbReference>
<keyword evidence="4 7" id="KW-0560">Oxidoreductase</keyword>
<comment type="cofactor">
    <cofactor evidence="1">
        <name>FAD</name>
        <dbReference type="ChEBI" id="CHEBI:57692"/>
    </cofactor>
</comment>
<gene>
    <name evidence="7" type="primary">lhgO</name>
    <name evidence="7" type="ORF">NDR86_26400</name>
</gene>
<dbReference type="InterPro" id="IPR006076">
    <property type="entry name" value="FAD-dep_OxRdtase"/>
</dbReference>
<dbReference type="Proteomes" id="UP001139157">
    <property type="component" value="Unassembled WGS sequence"/>
</dbReference>
<keyword evidence="3" id="KW-0274">FAD</keyword>
<organism evidence="7 8">
    <name type="scientific">Nocardia pulmonis</name>
    <dbReference type="NCBI Taxonomy" id="2951408"/>
    <lineage>
        <taxon>Bacteria</taxon>
        <taxon>Bacillati</taxon>
        <taxon>Actinomycetota</taxon>
        <taxon>Actinomycetes</taxon>
        <taxon>Mycobacteriales</taxon>
        <taxon>Nocardiaceae</taxon>
        <taxon>Nocardia</taxon>
    </lineage>
</organism>
<sequence>MYDYCVIGGGIVGVATAHRLLATRPGASVLLVEKADGLAVHQTGHNSGVLHSGIYYAPGSLKARMCRRGAQWTKEFAAAQGIPYEVCGKLLVATDAAEHARMLALYERSVANGVEVELLDAAELVRREPRVTGVGALFVPSTGIIDYARVTVALAGEVRAAGGEIVLGAEITAVTETSDAVVVAGPTGSWRARRLVACAGLQADRVARLAGLRIPVRIVPFRGEYYQLPSDRKGLVNTLIYPIPDPELPFLGVHLSPTIDGELTVGPNAVLGLAREGYRKGSIDLRDAREILGYRGFHRVAAAHARTGLRELRNSLFKRGYLAECRRYCPELTLADLLPRAAGIRAQAVAHDGTLLHDFLVERTDRSVHVLNAPSPAATSALPIAEHIVARLDD</sequence>
<evidence type="ECO:0000256" key="1">
    <source>
        <dbReference type="ARBA" id="ARBA00001974"/>
    </source>
</evidence>
<dbReference type="SUPFAM" id="SSF51905">
    <property type="entry name" value="FAD/NAD(P)-binding domain"/>
    <property type="match status" value="1"/>
</dbReference>
<dbReference type="InterPro" id="IPR036188">
    <property type="entry name" value="FAD/NAD-bd_sf"/>
</dbReference>
<comment type="caution">
    <text evidence="7">The sequence shown here is derived from an EMBL/GenBank/DDBJ whole genome shotgun (WGS) entry which is preliminary data.</text>
</comment>
<keyword evidence="2" id="KW-0285">Flavoprotein</keyword>
<comment type="similarity">
    <text evidence="5">Belongs to the L2HGDH family.</text>
</comment>
<dbReference type="PANTHER" id="PTHR43104">
    <property type="entry name" value="L-2-HYDROXYGLUTARATE DEHYDROGENASE, MITOCHONDRIAL"/>
    <property type="match status" value="1"/>
</dbReference>
<evidence type="ECO:0000256" key="3">
    <source>
        <dbReference type="ARBA" id="ARBA00022827"/>
    </source>
</evidence>
<protein>
    <submittedName>
        <fullName evidence="7">L-2-hydroxyglutarate oxidase</fullName>
        <ecNumber evidence="7">1.1.3.-</ecNumber>
    </submittedName>
</protein>
<dbReference type="EMBL" id="JAMRXG010000012">
    <property type="protein sequence ID" value="MCM6777025.1"/>
    <property type="molecule type" value="Genomic_DNA"/>
</dbReference>
<name>A0A9X2J0H2_9NOCA</name>
<keyword evidence="8" id="KW-1185">Reference proteome</keyword>
<dbReference type="GO" id="GO:0047545">
    <property type="term" value="F:(S)-2-hydroxyglutarate dehydrogenase activity"/>
    <property type="evidence" value="ECO:0007669"/>
    <property type="project" value="TreeGrafter"/>
</dbReference>
<dbReference type="AlphaFoldDB" id="A0A9X2J0H2"/>
<feature type="domain" description="FAD dependent oxidoreductase" evidence="6">
    <location>
        <begin position="3"/>
        <end position="390"/>
    </location>
</feature>
<dbReference type="PANTHER" id="PTHR43104:SF2">
    <property type="entry name" value="L-2-HYDROXYGLUTARATE DEHYDROGENASE, MITOCHONDRIAL"/>
    <property type="match status" value="1"/>
</dbReference>
<reference evidence="7" key="1">
    <citation type="submission" date="2022-06" db="EMBL/GenBank/DDBJ databases">
        <title>Novel species in genus nocardia.</title>
        <authorList>
            <person name="Li F."/>
        </authorList>
    </citation>
    <scope>NUCLEOTIDE SEQUENCE</scope>
    <source>
        <strain evidence="7">CDC141</strain>
    </source>
</reference>
<evidence type="ECO:0000256" key="5">
    <source>
        <dbReference type="ARBA" id="ARBA00037941"/>
    </source>
</evidence>
<accession>A0A9X2J0H2</accession>
<dbReference type="GO" id="GO:0005737">
    <property type="term" value="C:cytoplasm"/>
    <property type="evidence" value="ECO:0007669"/>
    <property type="project" value="TreeGrafter"/>
</dbReference>